<dbReference type="GO" id="GO:0000139">
    <property type="term" value="C:Golgi membrane"/>
    <property type="evidence" value="ECO:0007669"/>
    <property type="project" value="UniProtKB-SubCell"/>
</dbReference>
<dbReference type="GO" id="GO:0016266">
    <property type="term" value="P:protein O-linked glycosylation via N-acetyl-galactosamine"/>
    <property type="evidence" value="ECO:0007669"/>
    <property type="project" value="TreeGrafter"/>
</dbReference>
<keyword evidence="7" id="KW-0812">Transmembrane</keyword>
<evidence type="ECO:0000256" key="12">
    <source>
        <dbReference type="ARBA" id="ARBA00023136"/>
    </source>
</evidence>
<accession>A0AAE1F434</accession>
<evidence type="ECO:0000256" key="8">
    <source>
        <dbReference type="ARBA" id="ARBA00022723"/>
    </source>
</evidence>
<comment type="cofactor">
    <cofactor evidence="1">
        <name>Mn(2+)</name>
        <dbReference type="ChEBI" id="CHEBI:29035"/>
    </cofactor>
</comment>
<dbReference type="InterPro" id="IPR052463">
    <property type="entry name" value="O-linked_mannose_GnT"/>
</dbReference>
<evidence type="ECO:0000256" key="14">
    <source>
        <dbReference type="SAM" id="SignalP"/>
    </source>
</evidence>
<dbReference type="PANTHER" id="PTHR46396:SF2">
    <property type="entry name" value="ILEI_PANDER DOMAIN-CONTAINING PROTEIN"/>
    <property type="match status" value="1"/>
</dbReference>
<dbReference type="Proteomes" id="UP001286313">
    <property type="component" value="Unassembled WGS sequence"/>
</dbReference>
<dbReference type="InterPro" id="IPR004139">
    <property type="entry name" value="Glyco_trans_13"/>
</dbReference>
<evidence type="ECO:0000256" key="6">
    <source>
        <dbReference type="ARBA" id="ARBA00022679"/>
    </source>
</evidence>
<comment type="pathway">
    <text evidence="3">Protein modification; protein glycosylation.</text>
</comment>
<dbReference type="Pfam" id="PF03071">
    <property type="entry name" value="GNT-I"/>
    <property type="match status" value="1"/>
</dbReference>
<evidence type="ECO:0000256" key="1">
    <source>
        <dbReference type="ARBA" id="ARBA00001936"/>
    </source>
</evidence>
<keyword evidence="14" id="KW-0732">Signal</keyword>
<comment type="caution">
    <text evidence="15">The sequence shown here is derived from an EMBL/GenBank/DDBJ whole genome shotgun (WGS) entry which is preliminary data.</text>
</comment>
<evidence type="ECO:0000256" key="9">
    <source>
        <dbReference type="ARBA" id="ARBA00022968"/>
    </source>
</evidence>
<dbReference type="Gene3D" id="3.90.550.10">
    <property type="entry name" value="Spore Coat Polysaccharide Biosynthesis Protein SpsA, Chain A"/>
    <property type="match status" value="1"/>
</dbReference>
<keyword evidence="8" id="KW-0479">Metal-binding</keyword>
<evidence type="ECO:0000313" key="15">
    <source>
        <dbReference type="EMBL" id="KAK3866516.1"/>
    </source>
</evidence>
<feature type="signal peptide" evidence="14">
    <location>
        <begin position="1"/>
        <end position="24"/>
    </location>
</feature>
<evidence type="ECO:0000256" key="3">
    <source>
        <dbReference type="ARBA" id="ARBA00004922"/>
    </source>
</evidence>
<keyword evidence="5" id="KW-0328">Glycosyltransferase</keyword>
<comment type="similarity">
    <text evidence="4">Belongs to the glycosyltransferase 13 family.</text>
</comment>
<keyword evidence="10" id="KW-1133">Transmembrane helix</keyword>
<evidence type="ECO:0000256" key="7">
    <source>
        <dbReference type="ARBA" id="ARBA00022692"/>
    </source>
</evidence>
<evidence type="ECO:0000256" key="2">
    <source>
        <dbReference type="ARBA" id="ARBA00004323"/>
    </source>
</evidence>
<keyword evidence="12" id="KW-0472">Membrane</keyword>
<protein>
    <recommendedName>
        <fullName evidence="17">Protein O-linked-mannose beta-1,2-N-acetylglucosaminyltransferase 1</fullName>
    </recommendedName>
</protein>
<evidence type="ECO:0000256" key="10">
    <source>
        <dbReference type="ARBA" id="ARBA00022989"/>
    </source>
</evidence>
<name>A0AAE1F434_PETCI</name>
<evidence type="ECO:0000256" key="11">
    <source>
        <dbReference type="ARBA" id="ARBA00023034"/>
    </source>
</evidence>
<dbReference type="GO" id="GO:0046872">
    <property type="term" value="F:metal ion binding"/>
    <property type="evidence" value="ECO:0007669"/>
    <property type="project" value="UniProtKB-KW"/>
</dbReference>
<keyword evidence="9" id="KW-0735">Signal-anchor</keyword>
<evidence type="ECO:0000256" key="4">
    <source>
        <dbReference type="ARBA" id="ARBA00006492"/>
    </source>
</evidence>
<evidence type="ECO:0000256" key="13">
    <source>
        <dbReference type="ARBA" id="ARBA00023211"/>
    </source>
</evidence>
<proteinExistence type="inferred from homology"/>
<evidence type="ECO:0000313" key="16">
    <source>
        <dbReference type="Proteomes" id="UP001286313"/>
    </source>
</evidence>
<dbReference type="EMBL" id="JAWQEG010003383">
    <property type="protein sequence ID" value="KAK3866516.1"/>
    <property type="molecule type" value="Genomic_DNA"/>
</dbReference>
<dbReference type="AlphaFoldDB" id="A0AAE1F434"/>
<gene>
    <name evidence="15" type="ORF">Pcinc_027960</name>
</gene>
<keyword evidence="16" id="KW-1185">Reference proteome</keyword>
<organism evidence="15 16">
    <name type="scientific">Petrolisthes cinctipes</name>
    <name type="common">Flat porcelain crab</name>
    <dbReference type="NCBI Taxonomy" id="88211"/>
    <lineage>
        <taxon>Eukaryota</taxon>
        <taxon>Metazoa</taxon>
        <taxon>Ecdysozoa</taxon>
        <taxon>Arthropoda</taxon>
        <taxon>Crustacea</taxon>
        <taxon>Multicrustacea</taxon>
        <taxon>Malacostraca</taxon>
        <taxon>Eumalacostraca</taxon>
        <taxon>Eucarida</taxon>
        <taxon>Decapoda</taxon>
        <taxon>Pleocyemata</taxon>
        <taxon>Anomura</taxon>
        <taxon>Galatheoidea</taxon>
        <taxon>Porcellanidae</taxon>
        <taxon>Petrolisthes</taxon>
    </lineage>
</organism>
<keyword evidence="13" id="KW-0464">Manganese</keyword>
<sequence>MEPENKMTRCLLLFTCVLLCECLASRVLVVGVMSERWQELTAQRYSLKRLEKIRELEDSTLPLRLQVNSTSVYLWQQHNLLYNHEKKNGMGATDGGIIVVVVVGAGWRTFLTHQPGEHLALRDYVAAIQPGRVLMLAAMPPFLTYLWPEGGEALEQLGATLLPRVAIGEPWAMVVVTGEPGGKAKVLGEALVTKELNELGQNKNPSLNLEIPHSMLTGGWCGRREENVTSSKSVTSEQARFCDTYDGYGDLCDCHLPFLPPPYPVPAGFEMKEDIPVVVVTANKPHHLYRLLRNLLGLVEGAGETKLLVVVDGPHQETLDLARLFQVEVVVHVPQGPPGKNTRTNSNVAFALVSVFSRWPHVDKAILLEDDLLLASDLLRYFHHTAPALTLDPSLYLVSAWGQHSYHSTARDPSTVHRVQAYPQYGWMTTRAWVTYVLPHWAPNGSGVDWDWWVYSEGVNAGLEALVPEVSRTAHMGAAGAHVTGWEQHLFFSHRIMTDAFPKSSAHTLMPLHTLLGRNYSTWLDGELRIATKITLQDHPCHTHPVPPHTSGPFVLYLGVTSRSDDYSSFYLLQACLGTDDQEVKELYEGVMRLRVRPYSHARTQAARTSLLAQAHHVLHYQGRGRRGDKKNVPGEEEKEESQVLYLVGCPLSPYCRHSSGTSDWLLAGGPVLEEAMKVASRRRMAGILPTHRIRITARSSKQEFHLGNLRQLQV</sequence>
<keyword evidence="6" id="KW-0808">Transferase</keyword>
<dbReference type="PANTHER" id="PTHR46396">
    <property type="entry name" value="PROTEIN O-LINKED-MANNOSE BETA-1,2-N-ACETYLGLUCOSAMINYLTRANSFERASE 1"/>
    <property type="match status" value="1"/>
</dbReference>
<keyword evidence="11" id="KW-0333">Golgi apparatus</keyword>
<dbReference type="SUPFAM" id="SSF53448">
    <property type="entry name" value="Nucleotide-diphospho-sugar transferases"/>
    <property type="match status" value="1"/>
</dbReference>
<reference evidence="15" key="1">
    <citation type="submission" date="2023-10" db="EMBL/GenBank/DDBJ databases">
        <title>Genome assemblies of two species of porcelain crab, Petrolisthes cinctipes and Petrolisthes manimaculis (Anomura: Porcellanidae).</title>
        <authorList>
            <person name="Angst P."/>
        </authorList>
    </citation>
    <scope>NUCLEOTIDE SEQUENCE</scope>
    <source>
        <strain evidence="15">PB745_01</strain>
        <tissue evidence="15">Gill</tissue>
    </source>
</reference>
<evidence type="ECO:0000256" key="5">
    <source>
        <dbReference type="ARBA" id="ARBA00022676"/>
    </source>
</evidence>
<dbReference type="InterPro" id="IPR029044">
    <property type="entry name" value="Nucleotide-diphossugar_trans"/>
</dbReference>
<feature type="chain" id="PRO_5041989657" description="Protein O-linked-mannose beta-1,2-N-acetylglucosaminyltransferase 1" evidence="14">
    <location>
        <begin position="25"/>
        <end position="715"/>
    </location>
</feature>
<evidence type="ECO:0008006" key="17">
    <source>
        <dbReference type="Google" id="ProtNLM"/>
    </source>
</evidence>
<comment type="subcellular location">
    <subcellularLocation>
        <location evidence="2">Golgi apparatus membrane</location>
        <topology evidence="2">Single-pass type II membrane protein</topology>
    </subcellularLocation>
</comment>
<dbReference type="GO" id="GO:0047223">
    <property type="term" value="F:beta-1,3-galactosyl-O-glycosyl-glycoprotein beta-1,3-N-acetylglucosaminyltransferase activity"/>
    <property type="evidence" value="ECO:0007669"/>
    <property type="project" value="TreeGrafter"/>
</dbReference>